<dbReference type="EMBL" id="BTSY01000002">
    <property type="protein sequence ID" value="GMT13190.1"/>
    <property type="molecule type" value="Genomic_DNA"/>
</dbReference>
<feature type="non-terminal residue" evidence="1">
    <location>
        <position position="101"/>
    </location>
</feature>
<accession>A0AAV5V0X3</accession>
<reference evidence="1" key="1">
    <citation type="submission" date="2023-10" db="EMBL/GenBank/DDBJ databases">
        <title>Genome assembly of Pristionchus species.</title>
        <authorList>
            <person name="Yoshida K."/>
            <person name="Sommer R.J."/>
        </authorList>
    </citation>
    <scope>NUCLEOTIDE SEQUENCE</scope>
    <source>
        <strain evidence="1">RS5133</strain>
    </source>
</reference>
<name>A0AAV5V0X3_9BILA</name>
<gene>
    <name evidence="1" type="ORF">PFISCL1PPCAC_4487</name>
</gene>
<evidence type="ECO:0000313" key="2">
    <source>
        <dbReference type="Proteomes" id="UP001432322"/>
    </source>
</evidence>
<dbReference type="Proteomes" id="UP001432322">
    <property type="component" value="Unassembled WGS sequence"/>
</dbReference>
<evidence type="ECO:0000313" key="1">
    <source>
        <dbReference type="EMBL" id="GMT13190.1"/>
    </source>
</evidence>
<keyword evidence="2" id="KW-1185">Reference proteome</keyword>
<organism evidence="1 2">
    <name type="scientific">Pristionchus fissidentatus</name>
    <dbReference type="NCBI Taxonomy" id="1538716"/>
    <lineage>
        <taxon>Eukaryota</taxon>
        <taxon>Metazoa</taxon>
        <taxon>Ecdysozoa</taxon>
        <taxon>Nematoda</taxon>
        <taxon>Chromadorea</taxon>
        <taxon>Rhabditida</taxon>
        <taxon>Rhabditina</taxon>
        <taxon>Diplogasteromorpha</taxon>
        <taxon>Diplogasteroidea</taxon>
        <taxon>Neodiplogasteridae</taxon>
        <taxon>Pristionchus</taxon>
    </lineage>
</organism>
<dbReference type="AlphaFoldDB" id="A0AAV5V0X3"/>
<protein>
    <submittedName>
        <fullName evidence="1">Uncharacterized protein</fullName>
    </submittedName>
</protein>
<sequence length="101" mass="11126">MRWTYKGAILTENSPEVHCVDKLECHVMNKIQKANLKGSFLNEQFLPTCQDGGILLVQEGSAKETNLVNVTCDASTGRYSYRAGNGNFSIPVTSSTIFSCF</sequence>
<proteinExistence type="predicted"/>
<comment type="caution">
    <text evidence="1">The sequence shown here is derived from an EMBL/GenBank/DDBJ whole genome shotgun (WGS) entry which is preliminary data.</text>
</comment>